<feature type="transmembrane region" description="Helical" evidence="1">
    <location>
        <begin position="35"/>
        <end position="55"/>
    </location>
</feature>
<feature type="transmembrane region" description="Helical" evidence="1">
    <location>
        <begin position="12"/>
        <end position="29"/>
    </location>
</feature>
<feature type="transmembrane region" description="Helical" evidence="1">
    <location>
        <begin position="139"/>
        <end position="159"/>
    </location>
</feature>
<feature type="domain" description="SGNH" evidence="3">
    <location>
        <begin position="433"/>
        <end position="642"/>
    </location>
</feature>
<feature type="transmembrane region" description="Helical" evidence="1">
    <location>
        <begin position="191"/>
        <end position="212"/>
    </location>
</feature>
<reference evidence="4 5" key="1">
    <citation type="submission" date="2014-11" db="EMBL/GenBank/DDBJ databases">
        <title>Symbiosis island explosion on the genome of extra-slow-growing strains of soybean bradyrhizobia with massive insertion sequences.</title>
        <authorList>
            <person name="Iida T."/>
            <person name="Minamisawa K."/>
        </authorList>
    </citation>
    <scope>NUCLEOTIDE SEQUENCE [LARGE SCALE GENOMIC DNA]</scope>
    <source>
        <strain evidence="4 5">NK6</strain>
    </source>
</reference>
<dbReference type="PANTHER" id="PTHR23028:SF53">
    <property type="entry name" value="ACYL_TRANSF_3 DOMAIN-CONTAINING PROTEIN"/>
    <property type="match status" value="1"/>
</dbReference>
<evidence type="ECO:0000259" key="3">
    <source>
        <dbReference type="Pfam" id="PF19040"/>
    </source>
</evidence>
<name>A0A0E3VXK1_9BRAD</name>
<accession>A0A0E3VXK1</accession>
<keyword evidence="1" id="KW-0812">Transmembrane</keyword>
<sequence length="651" mass="72287">MPTKLPYRPEIDGLRAIAVLPVILYHAGVPGFSGGFVGVDVFFVISGYLITSIILDEYENGGFSFVGFYERRARRILPPLFLVCLACIPFAIYSLSPRDLEEFARSLLSVCGFVSNFFFWSQSGYFDGPTELKPLVHTWSLAVEEQFYLVFPIALFLLLKLGRRHAIALFVATAVLSFALAVWGSRHATAATFYLLPARYWELLIGALLPLCRIETEARRLPRRLAEPLALLGLALIAIPIFTYHNIPYPGVYTLPPTLGTALAIVFLRPDTLSGRIVATRGLVGIGLISYSAYLWHQPVFAFARLGAIYEANIPVFIGLSAIALLLAYLTYVLVERPVRDRKRFTRNEVFAYCGAASAGLAGLGLVGIFTGGLENSYLARNDMATQRAYALIKQYGLRDIKARLIDSGCQFWSPRPDEAFEARFRSCAEKFGPATMVVGDSHGENVYNAVAKASPGEFVVGLVDEGCRAWNDSDACPYSRLKGFLDRNGASVRGIVFNVSGAHLLTDLEGNSENHHLFEWKTGYLINYEKVAFTINYLRTIAPLAKIVWLGPFVEARVNFRDPPSIARDAFRMNPVSLHHFKALDAEIAKEVAEGPQTFKYLSFYDVLKVDQYFLLTGDCLTFSDPDHLSACGEELLGEKLKAQLPWPNS</sequence>
<dbReference type="InterPro" id="IPR002656">
    <property type="entry name" value="Acyl_transf_3_dom"/>
</dbReference>
<feature type="transmembrane region" description="Helical" evidence="1">
    <location>
        <begin position="224"/>
        <end position="244"/>
    </location>
</feature>
<dbReference type="Proteomes" id="UP000063308">
    <property type="component" value="Chromosome"/>
</dbReference>
<dbReference type="Pfam" id="PF01757">
    <property type="entry name" value="Acyl_transf_3"/>
    <property type="match status" value="1"/>
</dbReference>
<evidence type="ECO:0000313" key="4">
    <source>
        <dbReference type="EMBL" id="BAR62800.1"/>
    </source>
</evidence>
<protein>
    <submittedName>
        <fullName evidence="4">Putative putative membrane-located cell surfacesaccharide saccharide acetylase</fullName>
    </submittedName>
</protein>
<evidence type="ECO:0000259" key="2">
    <source>
        <dbReference type="Pfam" id="PF01757"/>
    </source>
</evidence>
<dbReference type="Pfam" id="PF19040">
    <property type="entry name" value="SGNH"/>
    <property type="match status" value="1"/>
</dbReference>
<feature type="domain" description="Acyltransferase 3" evidence="2">
    <location>
        <begin position="9"/>
        <end position="332"/>
    </location>
</feature>
<evidence type="ECO:0000313" key="5">
    <source>
        <dbReference type="Proteomes" id="UP000063308"/>
    </source>
</evidence>
<dbReference type="InterPro" id="IPR043968">
    <property type="entry name" value="SGNH"/>
</dbReference>
<dbReference type="GO" id="GO:0016020">
    <property type="term" value="C:membrane"/>
    <property type="evidence" value="ECO:0007669"/>
    <property type="project" value="TreeGrafter"/>
</dbReference>
<dbReference type="GO" id="GO:0016747">
    <property type="term" value="F:acyltransferase activity, transferring groups other than amino-acyl groups"/>
    <property type="evidence" value="ECO:0007669"/>
    <property type="project" value="InterPro"/>
</dbReference>
<gene>
    <name evidence="4" type="ORF">NK6_9662</name>
</gene>
<keyword evidence="1" id="KW-1133">Transmembrane helix</keyword>
<dbReference type="EMBL" id="AP014685">
    <property type="protein sequence ID" value="BAR62800.1"/>
    <property type="molecule type" value="Genomic_DNA"/>
</dbReference>
<dbReference type="InterPro" id="IPR050879">
    <property type="entry name" value="Acyltransferase_3"/>
</dbReference>
<feature type="transmembrane region" description="Helical" evidence="1">
    <location>
        <begin position="250"/>
        <end position="268"/>
    </location>
</feature>
<feature type="transmembrane region" description="Helical" evidence="1">
    <location>
        <begin position="316"/>
        <end position="335"/>
    </location>
</feature>
<evidence type="ECO:0000256" key="1">
    <source>
        <dbReference type="SAM" id="Phobius"/>
    </source>
</evidence>
<dbReference type="PANTHER" id="PTHR23028">
    <property type="entry name" value="ACETYLTRANSFERASE"/>
    <property type="match status" value="1"/>
</dbReference>
<feature type="transmembrane region" description="Helical" evidence="1">
    <location>
        <begin position="76"/>
        <end position="95"/>
    </location>
</feature>
<keyword evidence="1" id="KW-0472">Membrane</keyword>
<proteinExistence type="predicted"/>
<feature type="transmembrane region" description="Helical" evidence="1">
    <location>
        <begin position="350"/>
        <end position="374"/>
    </location>
</feature>
<dbReference type="GO" id="GO:0009103">
    <property type="term" value="P:lipopolysaccharide biosynthetic process"/>
    <property type="evidence" value="ECO:0007669"/>
    <property type="project" value="TreeGrafter"/>
</dbReference>
<dbReference type="AlphaFoldDB" id="A0A0E3VXK1"/>
<feature type="transmembrane region" description="Helical" evidence="1">
    <location>
        <begin position="166"/>
        <end position="185"/>
    </location>
</feature>
<organism evidence="4 5">
    <name type="scientific">Bradyrhizobium diazoefficiens</name>
    <dbReference type="NCBI Taxonomy" id="1355477"/>
    <lineage>
        <taxon>Bacteria</taxon>
        <taxon>Pseudomonadati</taxon>
        <taxon>Pseudomonadota</taxon>
        <taxon>Alphaproteobacteria</taxon>
        <taxon>Hyphomicrobiales</taxon>
        <taxon>Nitrobacteraceae</taxon>
        <taxon>Bradyrhizobium</taxon>
    </lineage>
</organism>
<feature type="transmembrane region" description="Helical" evidence="1">
    <location>
        <begin position="277"/>
        <end position="296"/>
    </location>
</feature>